<dbReference type="SUPFAM" id="SSF51905">
    <property type="entry name" value="FAD/NAD(P)-binding domain"/>
    <property type="match status" value="1"/>
</dbReference>
<dbReference type="Gene3D" id="3.50.50.60">
    <property type="entry name" value="FAD/NAD(P)-binding domain"/>
    <property type="match status" value="1"/>
</dbReference>
<dbReference type="PANTHER" id="PTHR43747">
    <property type="entry name" value="FAD-BINDING PROTEIN"/>
    <property type="match status" value="1"/>
</dbReference>
<dbReference type="InterPro" id="IPR050816">
    <property type="entry name" value="Flavin-dep_Halogenase_NPB"/>
</dbReference>
<accession>A0A6I4UL08</accession>
<dbReference type="PANTHER" id="PTHR43747:SF4">
    <property type="entry name" value="FLAVIN-DEPENDENT TRYPTOPHAN HALOGENASE"/>
    <property type="match status" value="1"/>
</dbReference>
<dbReference type="AlphaFoldDB" id="A0A6I4UL08"/>
<dbReference type="InterPro" id="IPR006905">
    <property type="entry name" value="Flavin_halogenase"/>
</dbReference>
<dbReference type="OrthoDB" id="7387345at2"/>
<sequence length="562" mass="62139">MPRDRFVSVTAVCEIFLPHLESVLKTCNLGFILHSGNTSRGSVFPAGIARRGTTGIEENVAIERIIIVGGGTAGWMAAAALSRIKAGRAVEITLIESEAIGTVGVGEATIPPFVGFNDLLGIKESEMLAAVGGTFKLGIQFENWGNLGESYIHPFGAYGYSMGGISFHHVWHRMAKAGDKRPIQVFNVETMAAYFGKFARTEDYASEDLPPVNYAYHLDAGRYAAFLRRFAEERGVVRQEGKVADVALDPESGFVTGVTLDDGRQFAGDLFIDCSGFRGLLIEQALKTGYDDWSQHLPCNRAVALPCKRDDGSPPPPFTRATAHSAGWQWQVPLQHRNGNGHVYCSSYMEDQQALDILLGNIAGKPQAEPNWLRFVTGRRKKFWNKNVVALGLAAGFMEPLESTSIHLINTGIDKLISLLSLDGITQVQEDTFNRLTGREYARIRDFLILHYNATQRTDSDFWNYVRTMDVPDTLKEKVEIFRANGQIFREEDELFTETSWAAVMMGQGITMGGHNAMADALDPAKTRTEVDEMERSIRYLVQHMPGHGDYLARYCPAPIAA</sequence>
<reference evidence="1 2" key="1">
    <citation type="submission" date="2019-12" db="EMBL/GenBank/DDBJ databases">
        <title>Genomic-based taxomic classification of the family Erythrobacteraceae.</title>
        <authorList>
            <person name="Xu L."/>
        </authorList>
    </citation>
    <scope>NUCLEOTIDE SEQUENCE [LARGE SCALE GENOMIC DNA]</scope>
    <source>
        <strain evidence="1 2">JCM 10282</strain>
    </source>
</reference>
<name>A0A6I4UL08_9SPHN</name>
<comment type="caution">
    <text evidence="1">The sequence shown here is derived from an EMBL/GenBank/DDBJ whole genome shotgun (WGS) entry which is preliminary data.</text>
</comment>
<gene>
    <name evidence="1" type="ORF">GRI59_11795</name>
</gene>
<dbReference type="GO" id="GO:0004497">
    <property type="term" value="F:monooxygenase activity"/>
    <property type="evidence" value="ECO:0007669"/>
    <property type="project" value="InterPro"/>
</dbReference>
<protein>
    <submittedName>
        <fullName evidence="1">Tryptophan halogenase</fullName>
    </submittedName>
</protein>
<organism evidence="1 2">
    <name type="scientific">Erythrobacter ramosus</name>
    <dbReference type="NCBI Taxonomy" id="35811"/>
    <lineage>
        <taxon>Bacteria</taxon>
        <taxon>Pseudomonadati</taxon>
        <taxon>Pseudomonadota</taxon>
        <taxon>Alphaproteobacteria</taxon>
        <taxon>Sphingomonadales</taxon>
        <taxon>Erythrobacteraceae</taxon>
        <taxon>Erythrobacter/Porphyrobacter group</taxon>
        <taxon>Erythrobacter</taxon>
    </lineage>
</organism>
<evidence type="ECO:0000313" key="2">
    <source>
        <dbReference type="Proteomes" id="UP000430021"/>
    </source>
</evidence>
<dbReference type="InterPro" id="IPR036188">
    <property type="entry name" value="FAD/NAD-bd_sf"/>
</dbReference>
<dbReference type="Pfam" id="PF04820">
    <property type="entry name" value="Trp_halogenase"/>
    <property type="match status" value="1"/>
</dbReference>
<evidence type="ECO:0000313" key="1">
    <source>
        <dbReference type="EMBL" id="MXP39288.1"/>
    </source>
</evidence>
<dbReference type="EMBL" id="WTYB01000002">
    <property type="protein sequence ID" value="MXP39288.1"/>
    <property type="molecule type" value="Genomic_DNA"/>
</dbReference>
<dbReference type="Proteomes" id="UP000430021">
    <property type="component" value="Unassembled WGS sequence"/>
</dbReference>
<proteinExistence type="predicted"/>